<sequence>ERGPAPRTLKVGNLDKRRDIQDVRDAVRAMIAVVERGTPGEAYNIGSGVPRLVKANLETLLSFARVPISVETSPDRIRRVDEPVHLADVSRLRALGWSPTIPFEQTLRDILDSWRGAA</sequence>
<dbReference type="InterPro" id="IPR016040">
    <property type="entry name" value="NAD(P)-bd_dom"/>
</dbReference>
<reference evidence="2" key="2">
    <citation type="journal article" date="2014" name="ISME J.">
        <title>Microbial stratification in low pH oxic and suboxic macroscopic growths along an acid mine drainage.</title>
        <authorList>
            <person name="Mendez-Garcia C."/>
            <person name="Mesa V."/>
            <person name="Sprenger R.R."/>
            <person name="Richter M."/>
            <person name="Diez M.S."/>
            <person name="Solano J."/>
            <person name="Bargiela R."/>
            <person name="Golyshina O.V."/>
            <person name="Manteca A."/>
            <person name="Ramos J.L."/>
            <person name="Gallego J.R."/>
            <person name="Llorente I."/>
            <person name="Martins Dos Santos V.A."/>
            <person name="Jensen O.N."/>
            <person name="Pelaez A.I."/>
            <person name="Sanchez J."/>
            <person name="Ferrer M."/>
        </authorList>
    </citation>
    <scope>NUCLEOTIDE SEQUENCE</scope>
</reference>
<dbReference type="AlphaFoldDB" id="T1CA85"/>
<comment type="caution">
    <text evidence="2">The sequence shown here is derived from an EMBL/GenBank/DDBJ whole genome shotgun (WGS) entry which is preliminary data.</text>
</comment>
<dbReference type="PANTHER" id="PTHR43000">
    <property type="entry name" value="DTDP-D-GLUCOSE 4,6-DEHYDRATASE-RELATED"/>
    <property type="match status" value="1"/>
</dbReference>
<protein>
    <submittedName>
        <fullName evidence="2">NAD-dependent epimerase/dehydratase</fullName>
    </submittedName>
</protein>
<gene>
    <name evidence="2" type="ORF">B2A_02377</name>
</gene>
<dbReference type="InterPro" id="IPR036291">
    <property type="entry name" value="NAD(P)-bd_dom_sf"/>
</dbReference>
<feature type="domain" description="NAD(P)-binding" evidence="1">
    <location>
        <begin position="8"/>
        <end position="109"/>
    </location>
</feature>
<accession>T1CA85</accession>
<proteinExistence type="predicted"/>
<dbReference type="Pfam" id="PF16363">
    <property type="entry name" value="GDP_Man_Dehyd"/>
    <property type="match status" value="1"/>
</dbReference>
<organism evidence="2">
    <name type="scientific">mine drainage metagenome</name>
    <dbReference type="NCBI Taxonomy" id="410659"/>
    <lineage>
        <taxon>unclassified sequences</taxon>
        <taxon>metagenomes</taxon>
        <taxon>ecological metagenomes</taxon>
    </lineage>
</organism>
<dbReference type="EMBL" id="AUZZ01001628">
    <property type="protein sequence ID" value="EQD63375.1"/>
    <property type="molecule type" value="Genomic_DNA"/>
</dbReference>
<evidence type="ECO:0000259" key="1">
    <source>
        <dbReference type="Pfam" id="PF16363"/>
    </source>
</evidence>
<dbReference type="Gene3D" id="3.40.50.720">
    <property type="entry name" value="NAD(P)-binding Rossmann-like Domain"/>
    <property type="match status" value="1"/>
</dbReference>
<name>T1CA85_9ZZZZ</name>
<feature type="non-terminal residue" evidence="2">
    <location>
        <position position="1"/>
    </location>
</feature>
<reference evidence="2" key="1">
    <citation type="submission" date="2013-08" db="EMBL/GenBank/DDBJ databases">
        <authorList>
            <person name="Mendez C."/>
            <person name="Richter M."/>
            <person name="Ferrer M."/>
            <person name="Sanchez J."/>
        </authorList>
    </citation>
    <scope>NUCLEOTIDE SEQUENCE</scope>
</reference>
<dbReference type="Gene3D" id="3.90.25.10">
    <property type="entry name" value="UDP-galactose 4-epimerase, domain 1"/>
    <property type="match status" value="1"/>
</dbReference>
<dbReference type="SUPFAM" id="SSF51735">
    <property type="entry name" value="NAD(P)-binding Rossmann-fold domains"/>
    <property type="match status" value="1"/>
</dbReference>
<evidence type="ECO:0000313" key="2">
    <source>
        <dbReference type="EMBL" id="EQD63375.1"/>
    </source>
</evidence>